<feature type="region of interest" description="Disordered" evidence="6">
    <location>
        <begin position="278"/>
        <end position="332"/>
    </location>
</feature>
<evidence type="ECO:0000256" key="5">
    <source>
        <dbReference type="PIRNR" id="PIRNR038471"/>
    </source>
</evidence>
<feature type="compositionally biased region" description="Pro residues" evidence="6">
    <location>
        <begin position="289"/>
        <end position="303"/>
    </location>
</feature>
<dbReference type="Pfam" id="PF04085">
    <property type="entry name" value="MreC"/>
    <property type="match status" value="1"/>
</dbReference>
<name>A0A365GV80_9ACTN</name>
<dbReference type="Gene3D" id="2.40.10.340">
    <property type="entry name" value="Rod shape-determining protein MreC, domain 1"/>
    <property type="match status" value="1"/>
</dbReference>
<organism evidence="8 9">
    <name type="scientific">Actinomadura craniellae</name>
    <dbReference type="NCBI Taxonomy" id="2231787"/>
    <lineage>
        <taxon>Bacteria</taxon>
        <taxon>Bacillati</taxon>
        <taxon>Actinomycetota</taxon>
        <taxon>Actinomycetes</taxon>
        <taxon>Streptosporangiales</taxon>
        <taxon>Thermomonosporaceae</taxon>
        <taxon>Actinomadura</taxon>
    </lineage>
</organism>
<dbReference type="PANTHER" id="PTHR34138:SF1">
    <property type="entry name" value="CELL SHAPE-DETERMINING PROTEIN MREC"/>
    <property type="match status" value="1"/>
</dbReference>
<dbReference type="Gene3D" id="2.40.10.350">
    <property type="entry name" value="Rod shape-determining protein MreC, domain 2"/>
    <property type="match status" value="1"/>
</dbReference>
<sequence>MRDTRRTRAVLGTLLVLALVLITIDYRGGDRSPLRGLRGVGSAIFGPIERVSASVVRPIGNAFDAITDAPGERRRADRLARENQRLREQIRSGMLDRDRSAQLNGLLRSAGLGGYKIVPAQVISAGQGLEDTVTIDVGRGSGVRAEMTVMTADGLVGRVTRVGPATATVLLATDAASTVGARLEDSKEIGVVEGVGRRGLGRRGSPMRFRLLSAAAPMRVGQRIVTLGSQGARPYVPGVPIGAVERIEENPGSLTRTAHLRPFVHFSALDVVGVVVAPPRSDPRDAVLPPRPKPAPTPTPTPTPGVTATPGATATASPSGQPRRSARPREED</sequence>
<dbReference type="GO" id="GO:0008360">
    <property type="term" value="P:regulation of cell shape"/>
    <property type="evidence" value="ECO:0007669"/>
    <property type="project" value="UniProtKB-KW"/>
</dbReference>
<evidence type="ECO:0000313" key="9">
    <source>
        <dbReference type="Proteomes" id="UP000251891"/>
    </source>
</evidence>
<evidence type="ECO:0000259" key="7">
    <source>
        <dbReference type="Pfam" id="PF04085"/>
    </source>
</evidence>
<comment type="function">
    <text evidence="5">Involved in formation and maintenance of cell shape.</text>
</comment>
<proteinExistence type="inferred from homology"/>
<dbReference type="RefSeq" id="WP_111872265.1">
    <property type="nucleotide sequence ID" value="NZ_QLYX01000026.1"/>
</dbReference>
<dbReference type="GO" id="GO:0005886">
    <property type="term" value="C:plasma membrane"/>
    <property type="evidence" value="ECO:0007669"/>
    <property type="project" value="TreeGrafter"/>
</dbReference>
<comment type="similarity">
    <text evidence="1 5">Belongs to the MreC family.</text>
</comment>
<keyword evidence="3 5" id="KW-0133">Cell shape</keyword>
<dbReference type="InterPro" id="IPR042175">
    <property type="entry name" value="Cell/Rod_MreC_2"/>
</dbReference>
<evidence type="ECO:0000256" key="1">
    <source>
        <dbReference type="ARBA" id="ARBA00009369"/>
    </source>
</evidence>
<feature type="compositionally biased region" description="Low complexity" evidence="6">
    <location>
        <begin position="304"/>
        <end position="318"/>
    </location>
</feature>
<dbReference type="OrthoDB" id="5196068at2"/>
<evidence type="ECO:0000256" key="4">
    <source>
        <dbReference type="ARBA" id="ARBA00032089"/>
    </source>
</evidence>
<gene>
    <name evidence="8" type="ORF">DPM19_34200</name>
</gene>
<protein>
    <recommendedName>
        <fullName evidence="2 5">Cell shape-determining protein MreC</fullName>
    </recommendedName>
    <alternativeName>
        <fullName evidence="4 5">Cell shape protein MreC</fullName>
    </alternativeName>
</protein>
<dbReference type="PANTHER" id="PTHR34138">
    <property type="entry name" value="CELL SHAPE-DETERMINING PROTEIN MREC"/>
    <property type="match status" value="1"/>
</dbReference>
<dbReference type="AlphaFoldDB" id="A0A365GV80"/>
<dbReference type="InterPro" id="IPR042177">
    <property type="entry name" value="Cell/Rod_1"/>
</dbReference>
<dbReference type="InterPro" id="IPR055342">
    <property type="entry name" value="MreC_beta-barrel_core"/>
</dbReference>
<reference evidence="8 9" key="1">
    <citation type="submission" date="2018-06" db="EMBL/GenBank/DDBJ databases">
        <title>Actinomadura craniellae sp. nov. isolated from marine sponge Craniella sp.</title>
        <authorList>
            <person name="Li L."/>
            <person name="Xu Q.H."/>
            <person name="Lin H.W."/>
            <person name="Lu Y.H."/>
        </authorList>
    </citation>
    <scope>NUCLEOTIDE SEQUENCE [LARGE SCALE GENOMIC DNA]</scope>
    <source>
        <strain evidence="8 9">LHW63021</strain>
    </source>
</reference>
<dbReference type="InterPro" id="IPR007221">
    <property type="entry name" value="MreC"/>
</dbReference>
<dbReference type="Proteomes" id="UP000251891">
    <property type="component" value="Unassembled WGS sequence"/>
</dbReference>
<evidence type="ECO:0000313" key="8">
    <source>
        <dbReference type="EMBL" id="RAY10707.1"/>
    </source>
</evidence>
<dbReference type="EMBL" id="QLYX01000026">
    <property type="protein sequence ID" value="RAY10707.1"/>
    <property type="molecule type" value="Genomic_DNA"/>
</dbReference>
<accession>A0A365GV80</accession>
<comment type="caution">
    <text evidence="8">The sequence shown here is derived from an EMBL/GenBank/DDBJ whole genome shotgun (WGS) entry which is preliminary data.</text>
</comment>
<dbReference type="PIRSF" id="PIRSF038471">
    <property type="entry name" value="MreC"/>
    <property type="match status" value="1"/>
</dbReference>
<feature type="domain" description="Rod shape-determining protein MreC beta-barrel core" evidence="7">
    <location>
        <begin position="128"/>
        <end position="275"/>
    </location>
</feature>
<evidence type="ECO:0000256" key="6">
    <source>
        <dbReference type="SAM" id="MobiDB-lite"/>
    </source>
</evidence>
<evidence type="ECO:0000256" key="3">
    <source>
        <dbReference type="ARBA" id="ARBA00022960"/>
    </source>
</evidence>
<keyword evidence="9" id="KW-1185">Reference proteome</keyword>
<evidence type="ECO:0000256" key="2">
    <source>
        <dbReference type="ARBA" id="ARBA00013855"/>
    </source>
</evidence>